<evidence type="ECO:0000313" key="2">
    <source>
        <dbReference type="EMBL" id="KAE8150745.1"/>
    </source>
</evidence>
<keyword evidence="2" id="KW-0418">Kinase</keyword>
<dbReference type="SUPFAM" id="SSF56112">
    <property type="entry name" value="Protein kinase-like (PK-like)"/>
    <property type="match status" value="1"/>
</dbReference>
<protein>
    <submittedName>
        <fullName evidence="2">Kinase-like domain-containing protein</fullName>
    </submittedName>
</protein>
<sequence>MSEEVLADAILAELSATPYACSSVEQLSGGTANFVFRGTLLRPLEDGTETVVIKHTEDYVASNREFKLSAERCLIEKSILNSLNNFPGTEFTSDEDTTKQFTARTPRHFYFNPSTNTQVMENLPDAVDLKSFFVSHVANQNVPREWAVSLGRTLGRWLASFHSWTKETSQMDLELEMEKNRMWQDLKFSINYENLVNLVGMYPELLESSRGIFEKVKDMARSETGRKDGDGYGVIHGDFWSGNVILPRTSLDTQHANTPLLVIDWEISQCGSRALDLGQMLAELYQLKHFKDIDAGVWIIQGIVEEYSAITEEMAFRTLIHVGTHFICWGSTIPGWGTDEQVVDVVRLGRDLIVKAWEKDKNWFTGGPWGCLFK</sequence>
<keyword evidence="2" id="KW-0808">Transferase</keyword>
<organism evidence="2 3">
    <name type="scientific">Aspergillus avenaceus</name>
    <dbReference type="NCBI Taxonomy" id="36643"/>
    <lineage>
        <taxon>Eukaryota</taxon>
        <taxon>Fungi</taxon>
        <taxon>Dikarya</taxon>
        <taxon>Ascomycota</taxon>
        <taxon>Pezizomycotina</taxon>
        <taxon>Eurotiomycetes</taxon>
        <taxon>Eurotiomycetidae</taxon>
        <taxon>Eurotiales</taxon>
        <taxon>Aspergillaceae</taxon>
        <taxon>Aspergillus</taxon>
        <taxon>Aspergillus subgen. Circumdati</taxon>
    </lineage>
</organism>
<accession>A0A5N6TWI6</accession>
<dbReference type="GO" id="GO:0016301">
    <property type="term" value="F:kinase activity"/>
    <property type="evidence" value="ECO:0007669"/>
    <property type="project" value="UniProtKB-KW"/>
</dbReference>
<feature type="domain" description="Aminoglycoside phosphotransferase" evidence="1">
    <location>
        <begin position="149"/>
        <end position="282"/>
    </location>
</feature>
<gene>
    <name evidence="2" type="ORF">BDV25DRAFT_153792</name>
</gene>
<dbReference type="Proteomes" id="UP000325780">
    <property type="component" value="Unassembled WGS sequence"/>
</dbReference>
<dbReference type="EMBL" id="ML742086">
    <property type="protein sequence ID" value="KAE8150745.1"/>
    <property type="molecule type" value="Genomic_DNA"/>
</dbReference>
<dbReference type="Gene3D" id="3.30.200.20">
    <property type="entry name" value="Phosphorylase Kinase, domain 1"/>
    <property type="match status" value="1"/>
</dbReference>
<dbReference type="Gene3D" id="3.90.1200.10">
    <property type="match status" value="1"/>
</dbReference>
<dbReference type="OrthoDB" id="25129at2759"/>
<proteinExistence type="predicted"/>
<evidence type="ECO:0000259" key="1">
    <source>
        <dbReference type="Pfam" id="PF01636"/>
    </source>
</evidence>
<name>A0A5N6TWI6_ASPAV</name>
<dbReference type="Pfam" id="PF01636">
    <property type="entry name" value="APH"/>
    <property type="match status" value="1"/>
</dbReference>
<evidence type="ECO:0000313" key="3">
    <source>
        <dbReference type="Proteomes" id="UP000325780"/>
    </source>
</evidence>
<dbReference type="InterPro" id="IPR011009">
    <property type="entry name" value="Kinase-like_dom_sf"/>
</dbReference>
<keyword evidence="3" id="KW-1185">Reference proteome</keyword>
<dbReference type="AlphaFoldDB" id="A0A5N6TWI6"/>
<dbReference type="InterPro" id="IPR002575">
    <property type="entry name" value="Aminoglycoside_PTrfase"/>
</dbReference>
<reference evidence="2 3" key="1">
    <citation type="submission" date="2019-04" db="EMBL/GenBank/DDBJ databases">
        <title>Friends and foes A comparative genomics study of 23 Aspergillus species from section Flavi.</title>
        <authorList>
            <consortium name="DOE Joint Genome Institute"/>
            <person name="Kjaerbolling I."/>
            <person name="Vesth T."/>
            <person name="Frisvad J.C."/>
            <person name="Nybo J.L."/>
            <person name="Theobald S."/>
            <person name="Kildgaard S."/>
            <person name="Isbrandt T."/>
            <person name="Kuo A."/>
            <person name="Sato A."/>
            <person name="Lyhne E.K."/>
            <person name="Kogle M.E."/>
            <person name="Wiebenga A."/>
            <person name="Kun R.S."/>
            <person name="Lubbers R.J."/>
            <person name="Makela M.R."/>
            <person name="Barry K."/>
            <person name="Chovatia M."/>
            <person name="Clum A."/>
            <person name="Daum C."/>
            <person name="Haridas S."/>
            <person name="He G."/>
            <person name="LaButti K."/>
            <person name="Lipzen A."/>
            <person name="Mondo S."/>
            <person name="Riley R."/>
            <person name="Salamov A."/>
            <person name="Simmons B.A."/>
            <person name="Magnuson J.K."/>
            <person name="Henrissat B."/>
            <person name="Mortensen U.H."/>
            <person name="Larsen T.O."/>
            <person name="Devries R.P."/>
            <person name="Grigoriev I.V."/>
            <person name="Machida M."/>
            <person name="Baker S.E."/>
            <person name="Andersen M.R."/>
        </authorList>
    </citation>
    <scope>NUCLEOTIDE SEQUENCE [LARGE SCALE GENOMIC DNA]</scope>
    <source>
        <strain evidence="2 3">IBT 18842</strain>
    </source>
</reference>